<feature type="non-terminal residue" evidence="1">
    <location>
        <position position="1"/>
    </location>
</feature>
<sequence length="30" mass="3451">YNISVLIGTQHKKQALQALHDSLFNQKQIN</sequence>
<evidence type="ECO:0000313" key="1">
    <source>
        <dbReference type="EMBL" id="GAH95654.1"/>
    </source>
</evidence>
<reference evidence="1" key="1">
    <citation type="journal article" date="2014" name="Front. Microbiol.">
        <title>High frequency of phylogenetically diverse reductive dehalogenase-homologous genes in deep subseafloor sedimentary metagenomes.</title>
        <authorList>
            <person name="Kawai M."/>
            <person name="Futagami T."/>
            <person name="Toyoda A."/>
            <person name="Takaki Y."/>
            <person name="Nishi S."/>
            <person name="Hori S."/>
            <person name="Arai W."/>
            <person name="Tsubouchi T."/>
            <person name="Morono Y."/>
            <person name="Uchiyama I."/>
            <person name="Ito T."/>
            <person name="Fujiyama A."/>
            <person name="Inagaki F."/>
            <person name="Takami H."/>
        </authorList>
    </citation>
    <scope>NUCLEOTIDE SEQUENCE</scope>
    <source>
        <strain evidence="1">Expedition CK06-06</strain>
    </source>
</reference>
<organism evidence="1">
    <name type="scientific">marine sediment metagenome</name>
    <dbReference type="NCBI Taxonomy" id="412755"/>
    <lineage>
        <taxon>unclassified sequences</taxon>
        <taxon>metagenomes</taxon>
        <taxon>ecological metagenomes</taxon>
    </lineage>
</organism>
<comment type="caution">
    <text evidence="1">The sequence shown here is derived from an EMBL/GenBank/DDBJ whole genome shotgun (WGS) entry which is preliminary data.</text>
</comment>
<dbReference type="EMBL" id="BARU01047017">
    <property type="protein sequence ID" value="GAH95654.1"/>
    <property type="molecule type" value="Genomic_DNA"/>
</dbReference>
<protein>
    <submittedName>
        <fullName evidence="1">Uncharacterized protein</fullName>
    </submittedName>
</protein>
<dbReference type="AlphaFoldDB" id="X1KZP2"/>
<accession>X1KZP2</accession>
<name>X1KZP2_9ZZZZ</name>
<proteinExistence type="predicted"/>
<gene>
    <name evidence="1" type="ORF">S03H2_70649</name>
</gene>